<protein>
    <submittedName>
        <fullName evidence="5">Fatty-acyl-CoA synthase</fullName>
        <ecNumber evidence="5">6.2.1.-</ecNumber>
    </submittedName>
</protein>
<evidence type="ECO:0000256" key="1">
    <source>
        <dbReference type="ARBA" id="ARBA00006432"/>
    </source>
</evidence>
<dbReference type="Pfam" id="PF13193">
    <property type="entry name" value="AMP-binding_C"/>
    <property type="match status" value="1"/>
</dbReference>
<evidence type="ECO:0000259" key="3">
    <source>
        <dbReference type="Pfam" id="PF00501"/>
    </source>
</evidence>
<dbReference type="PROSITE" id="PS00455">
    <property type="entry name" value="AMP_BINDING"/>
    <property type="match status" value="1"/>
</dbReference>
<dbReference type="PANTHER" id="PTHR43201">
    <property type="entry name" value="ACYL-COA SYNTHETASE"/>
    <property type="match status" value="1"/>
</dbReference>
<comment type="caution">
    <text evidence="5">The sequence shown here is derived from an EMBL/GenBank/DDBJ whole genome shotgun (WGS) entry which is preliminary data.</text>
</comment>
<name>A0A7Y9JAP3_9ACTN</name>
<dbReference type="FunFam" id="3.30.300.30:FF:000008">
    <property type="entry name" value="2,3-dihydroxybenzoate-AMP ligase"/>
    <property type="match status" value="1"/>
</dbReference>
<dbReference type="EC" id="6.2.1.-" evidence="5"/>
<evidence type="ECO:0000313" key="6">
    <source>
        <dbReference type="Proteomes" id="UP000535511"/>
    </source>
</evidence>
<dbReference type="InterPro" id="IPR020845">
    <property type="entry name" value="AMP-binding_CS"/>
</dbReference>
<dbReference type="PANTHER" id="PTHR43201:SF8">
    <property type="entry name" value="ACYL-COA SYNTHETASE FAMILY MEMBER 3"/>
    <property type="match status" value="1"/>
</dbReference>
<dbReference type="InterPro" id="IPR000873">
    <property type="entry name" value="AMP-dep_synth/lig_dom"/>
</dbReference>
<dbReference type="SUPFAM" id="SSF56801">
    <property type="entry name" value="Acetyl-CoA synthetase-like"/>
    <property type="match status" value="1"/>
</dbReference>
<feature type="domain" description="AMP-dependent synthetase/ligase" evidence="3">
    <location>
        <begin position="13"/>
        <end position="348"/>
    </location>
</feature>
<dbReference type="InterPro" id="IPR042099">
    <property type="entry name" value="ANL_N_sf"/>
</dbReference>
<dbReference type="GO" id="GO:0031956">
    <property type="term" value="F:medium-chain fatty acid-CoA ligase activity"/>
    <property type="evidence" value="ECO:0007669"/>
    <property type="project" value="TreeGrafter"/>
</dbReference>
<evidence type="ECO:0000313" key="5">
    <source>
        <dbReference type="EMBL" id="NYD41331.1"/>
    </source>
</evidence>
<keyword evidence="2 5" id="KW-0436">Ligase</keyword>
<dbReference type="AlphaFoldDB" id="A0A7Y9JAP3"/>
<keyword evidence="6" id="KW-1185">Reference proteome</keyword>
<dbReference type="InterPro" id="IPR025110">
    <property type="entry name" value="AMP-bd_C"/>
</dbReference>
<organism evidence="5 6">
    <name type="scientific">Nocardioides panaciterrulae</name>
    <dbReference type="NCBI Taxonomy" id="661492"/>
    <lineage>
        <taxon>Bacteria</taxon>
        <taxon>Bacillati</taxon>
        <taxon>Actinomycetota</taxon>
        <taxon>Actinomycetes</taxon>
        <taxon>Propionibacteriales</taxon>
        <taxon>Nocardioidaceae</taxon>
        <taxon>Nocardioides</taxon>
    </lineage>
</organism>
<sequence>METMDVPLLAPVGHPDAVALTDGTTSLTYAELVRRSAALAAALADAGLRTGDRVATLGANSIAQVVLFHACARAGLVLAPLSWRAAPSELAAMLEDADPALLVADLQHQDLAARAAALLDRAPTPALMGPGGLEHEVPRVRPTGASGAETGDAVLLLYTSGSSGRPKGVLLGRSACRATTEALAARFPLTAEDVVLLVLPQFHVAAWNVQTLQALGVGARVVVVPDFDAGTVLALLQRERVTAMMGVPTTYQMLAEHPAFPSCDLSRLRLAVVGGAPVDHRLSEAWGHHGVRIWAGYGLTEAGPNVLCEPPSATAPTGWLEPYPGVSVRLDERGQLLVRSPGLFHGYWRDPTATARAFVDGWLATGDLADERDGRFRLRGRSSEKYITGGENVHPAEVERALRLLDAVAEAAVVGVPDERWGEAGLAFVVPAPGHDPRPEQLRRELREHLAGFKVPRDIVVVPSLPQTATGKIDKRSLRAQAEEQQ</sequence>
<comment type="similarity">
    <text evidence="1">Belongs to the ATP-dependent AMP-binding enzyme family.</text>
</comment>
<dbReference type="Pfam" id="PF00501">
    <property type="entry name" value="AMP-binding"/>
    <property type="match status" value="1"/>
</dbReference>
<gene>
    <name evidence="5" type="ORF">BJZ21_001414</name>
</gene>
<proteinExistence type="inferred from homology"/>
<dbReference type="InterPro" id="IPR045851">
    <property type="entry name" value="AMP-bd_C_sf"/>
</dbReference>
<evidence type="ECO:0000259" key="4">
    <source>
        <dbReference type="Pfam" id="PF13193"/>
    </source>
</evidence>
<dbReference type="Proteomes" id="UP000535511">
    <property type="component" value="Unassembled WGS sequence"/>
</dbReference>
<accession>A0A7Y9JAP3</accession>
<dbReference type="Gene3D" id="3.40.50.12780">
    <property type="entry name" value="N-terminal domain of ligase-like"/>
    <property type="match status" value="1"/>
</dbReference>
<reference evidence="5 6" key="1">
    <citation type="submission" date="2020-07" db="EMBL/GenBank/DDBJ databases">
        <title>Sequencing the genomes of 1000 actinobacteria strains.</title>
        <authorList>
            <person name="Klenk H.-P."/>
        </authorList>
    </citation>
    <scope>NUCLEOTIDE SEQUENCE [LARGE SCALE GENOMIC DNA]</scope>
    <source>
        <strain evidence="5 6">DSM 21350</strain>
    </source>
</reference>
<dbReference type="GO" id="GO:0006631">
    <property type="term" value="P:fatty acid metabolic process"/>
    <property type="evidence" value="ECO:0007669"/>
    <property type="project" value="TreeGrafter"/>
</dbReference>
<dbReference type="RefSeq" id="WP_179663092.1">
    <property type="nucleotide sequence ID" value="NZ_JACCBG010000001.1"/>
</dbReference>
<evidence type="ECO:0000256" key="2">
    <source>
        <dbReference type="ARBA" id="ARBA00022598"/>
    </source>
</evidence>
<feature type="domain" description="AMP-binding enzyme C-terminal" evidence="4">
    <location>
        <begin position="397"/>
        <end position="472"/>
    </location>
</feature>
<dbReference type="EMBL" id="JACCBG010000001">
    <property type="protein sequence ID" value="NYD41331.1"/>
    <property type="molecule type" value="Genomic_DNA"/>
</dbReference>
<dbReference type="Gene3D" id="3.30.300.30">
    <property type="match status" value="1"/>
</dbReference>